<proteinExistence type="predicted"/>
<dbReference type="AlphaFoldDB" id="A0A1C3NZ97"/>
<dbReference type="Proteomes" id="UP000199013">
    <property type="component" value="Unassembled WGS sequence"/>
</dbReference>
<gene>
    <name evidence="1" type="ORF">FDG2_3284</name>
</gene>
<protein>
    <submittedName>
        <fullName evidence="1">Uncharacterized protein</fullName>
    </submittedName>
</protein>
<keyword evidence="2" id="KW-1185">Reference proteome</keyword>
<evidence type="ECO:0000313" key="1">
    <source>
        <dbReference type="EMBL" id="SBW22897.1"/>
    </source>
</evidence>
<dbReference type="EMBL" id="FLUV01001385">
    <property type="protein sequence ID" value="SBW22897.1"/>
    <property type="molecule type" value="Genomic_DNA"/>
</dbReference>
<sequence>MPAEYKSPSLNPKNLRRPTWRPPFDRKKVFEISGW</sequence>
<accession>A0A1C3NZ97</accession>
<name>A0A1C3NZ97_9ACTN</name>
<organism evidence="1 2">
    <name type="scientific">Candidatus Protofrankia californiensis</name>
    <dbReference type="NCBI Taxonomy" id="1839754"/>
    <lineage>
        <taxon>Bacteria</taxon>
        <taxon>Bacillati</taxon>
        <taxon>Actinomycetota</taxon>
        <taxon>Actinomycetes</taxon>
        <taxon>Frankiales</taxon>
        <taxon>Frankiaceae</taxon>
        <taxon>Protofrankia</taxon>
    </lineage>
</organism>
<reference evidence="2" key="1">
    <citation type="submission" date="2016-02" db="EMBL/GenBank/DDBJ databases">
        <authorList>
            <person name="Wibberg D."/>
        </authorList>
    </citation>
    <scope>NUCLEOTIDE SEQUENCE [LARGE SCALE GENOMIC DNA]</scope>
</reference>
<evidence type="ECO:0000313" key="2">
    <source>
        <dbReference type="Proteomes" id="UP000199013"/>
    </source>
</evidence>